<evidence type="ECO:0000313" key="3">
    <source>
        <dbReference type="EMBL" id="MBC2888903.1"/>
    </source>
</evidence>
<dbReference type="AlphaFoldDB" id="A0A842JAM8"/>
<organism evidence="3 4">
    <name type="scientific">Gordonibacter massiliensis</name>
    <name type="common">ex Traore et al. 2017</name>
    <dbReference type="NCBI Taxonomy" id="1841863"/>
    <lineage>
        <taxon>Bacteria</taxon>
        <taxon>Bacillati</taxon>
        <taxon>Actinomycetota</taxon>
        <taxon>Coriobacteriia</taxon>
        <taxon>Eggerthellales</taxon>
        <taxon>Eggerthellaceae</taxon>
        <taxon>Gordonibacter</taxon>
    </lineage>
</organism>
<keyword evidence="4" id="KW-1185">Reference proteome</keyword>
<accession>A0A842JAM8</accession>
<evidence type="ECO:0000256" key="1">
    <source>
        <dbReference type="ARBA" id="ARBA00006226"/>
    </source>
</evidence>
<proteinExistence type="inferred from homology"/>
<protein>
    <submittedName>
        <fullName evidence="3">Type II toxin-antitoxin system RelE/ParE family toxin</fullName>
    </submittedName>
</protein>
<evidence type="ECO:0000313" key="4">
    <source>
        <dbReference type="Proteomes" id="UP000587396"/>
    </source>
</evidence>
<dbReference type="SUPFAM" id="SSF143011">
    <property type="entry name" value="RelE-like"/>
    <property type="match status" value="1"/>
</dbReference>
<dbReference type="InterPro" id="IPR007712">
    <property type="entry name" value="RelE/ParE_toxin"/>
</dbReference>
<gene>
    <name evidence="3" type="ORF">H7313_06010</name>
</gene>
<reference evidence="3 4" key="1">
    <citation type="submission" date="2020-08" db="EMBL/GenBank/DDBJ databases">
        <authorList>
            <person name="Liu C."/>
            <person name="Sun Q."/>
        </authorList>
    </citation>
    <scope>NUCLEOTIDE SEQUENCE [LARGE SCALE GENOMIC DNA]</scope>
    <source>
        <strain evidence="3 4">N22</strain>
    </source>
</reference>
<evidence type="ECO:0000256" key="2">
    <source>
        <dbReference type="ARBA" id="ARBA00022649"/>
    </source>
</evidence>
<dbReference type="RefSeq" id="WP_185904818.1">
    <property type="nucleotide sequence ID" value="NZ_JACMSE010000003.1"/>
</dbReference>
<comment type="similarity">
    <text evidence="1">Belongs to the RelE toxin family.</text>
</comment>
<name>A0A842JAM8_9ACTN</name>
<dbReference type="Pfam" id="PF05016">
    <property type="entry name" value="ParE_toxin"/>
    <property type="match status" value="1"/>
</dbReference>
<sequence length="94" mass="10684">MSWHVIWSKKATKQLLSIEGKQRLLIASWVNDNLEGCANPKAILGAKQIQGIRNGWRYRAGSYRVLARIEDDELLIEVVRAGHRQGVYSNLPDL</sequence>
<dbReference type="Proteomes" id="UP000587396">
    <property type="component" value="Unassembled WGS sequence"/>
</dbReference>
<dbReference type="PANTHER" id="PTHR35601">
    <property type="entry name" value="TOXIN RELE"/>
    <property type="match status" value="1"/>
</dbReference>
<dbReference type="EMBL" id="JACMSE010000003">
    <property type="protein sequence ID" value="MBC2888903.1"/>
    <property type="molecule type" value="Genomic_DNA"/>
</dbReference>
<dbReference type="Gene3D" id="3.30.2310.20">
    <property type="entry name" value="RelE-like"/>
    <property type="match status" value="1"/>
</dbReference>
<dbReference type="InterPro" id="IPR035093">
    <property type="entry name" value="RelE/ParE_toxin_dom_sf"/>
</dbReference>
<dbReference type="PANTHER" id="PTHR35601:SF1">
    <property type="entry name" value="TOXIN RELE"/>
    <property type="match status" value="1"/>
</dbReference>
<comment type="caution">
    <text evidence="3">The sequence shown here is derived from an EMBL/GenBank/DDBJ whole genome shotgun (WGS) entry which is preliminary data.</text>
</comment>
<keyword evidence="2" id="KW-1277">Toxin-antitoxin system</keyword>